<dbReference type="Gene3D" id="3.40.50.720">
    <property type="entry name" value="NAD(P)-binding Rossmann-like Domain"/>
    <property type="match status" value="1"/>
</dbReference>
<organism evidence="9 10">
    <name type="scientific">Chamaesiphon minutus (strain ATCC 27169 / PCC 6605)</name>
    <dbReference type="NCBI Taxonomy" id="1173020"/>
    <lineage>
        <taxon>Bacteria</taxon>
        <taxon>Bacillati</taxon>
        <taxon>Cyanobacteriota</taxon>
        <taxon>Cyanophyceae</taxon>
        <taxon>Gomontiellales</taxon>
        <taxon>Chamaesiphonaceae</taxon>
        <taxon>Chamaesiphon</taxon>
    </lineage>
</organism>
<sequence>MFSYLSLPEIKLSLEFSERKLLLALVDVLLIFSGIIGSLWYWSYRAERSFGLDSIVGSHLLWIVGMGVGWLVWMFINDLYDLRIAVKLKRTIERIGWGCAIVGIIYLIYYFVTAPLQEESLSLRLAPAIAIASTSVLLSLWRTIYALFLGVGHASQRVLIFGAGVTGTIIADTFRQHPHYQAIGFIDDNAQLHGKICQNIPVLGDRRSLEFDIDGYRVDEIVLAISRPIDEDLLQLLTNFHERGIAITPMPMLYEKLTGRVAVEHIGSQWYSALPLKKNPFDTFNRIGKRGLDLICGAIIGSVLAIVFPFVAAAIRLDSPGPIFYKQERVGQYGAKFTVYKFRSMVQDAERNGKAQWAVKGDARITKVGNFIRKTRLDELPQVLNVLRGEMSMVGPRPERYQFIKELQQQIPFYRTRLAVKPGLTGWAQINYGYGSTIEDALIKLQYDLYYLKHWSPWLDLKILLRTFSVVLKMQGQ</sequence>
<dbReference type="Pfam" id="PF13727">
    <property type="entry name" value="CoA_binding_3"/>
    <property type="match status" value="1"/>
</dbReference>
<evidence type="ECO:0000256" key="7">
    <source>
        <dbReference type="SAM" id="Phobius"/>
    </source>
</evidence>
<evidence type="ECO:0000256" key="3">
    <source>
        <dbReference type="ARBA" id="ARBA00022679"/>
    </source>
</evidence>
<dbReference type="AlphaFoldDB" id="K9UHI5"/>
<dbReference type="GO" id="GO:0016780">
    <property type="term" value="F:phosphotransferase activity, for other substituted phosphate groups"/>
    <property type="evidence" value="ECO:0007669"/>
    <property type="project" value="TreeGrafter"/>
</dbReference>
<dbReference type="NCBIfam" id="TIGR03025">
    <property type="entry name" value="EPS_sugtrans"/>
    <property type="match status" value="1"/>
</dbReference>
<dbReference type="GO" id="GO:0016020">
    <property type="term" value="C:membrane"/>
    <property type="evidence" value="ECO:0007669"/>
    <property type="project" value="UniProtKB-SubCell"/>
</dbReference>
<accession>K9UHI5</accession>
<dbReference type="InterPro" id="IPR003362">
    <property type="entry name" value="Bact_transf"/>
</dbReference>
<feature type="transmembrane region" description="Helical" evidence="7">
    <location>
        <begin position="294"/>
        <end position="315"/>
    </location>
</feature>
<dbReference type="InterPro" id="IPR017475">
    <property type="entry name" value="EPS_sugar_tfrase"/>
</dbReference>
<evidence type="ECO:0000256" key="6">
    <source>
        <dbReference type="ARBA" id="ARBA00023136"/>
    </source>
</evidence>
<gene>
    <name evidence="9" type="ORF">Cha6605_3245</name>
</gene>
<dbReference type="PATRIC" id="fig|1173020.3.peg.3721"/>
<evidence type="ECO:0000256" key="2">
    <source>
        <dbReference type="ARBA" id="ARBA00006464"/>
    </source>
</evidence>
<keyword evidence="5 7" id="KW-1133">Transmembrane helix</keyword>
<dbReference type="EMBL" id="CP003600">
    <property type="protein sequence ID" value="AFY94255.1"/>
    <property type="molecule type" value="Genomic_DNA"/>
</dbReference>
<keyword evidence="4 7" id="KW-0812">Transmembrane</keyword>
<dbReference type="STRING" id="1173020.Cha6605_3245"/>
<evidence type="ECO:0000256" key="1">
    <source>
        <dbReference type="ARBA" id="ARBA00004141"/>
    </source>
</evidence>
<feature type="transmembrane region" description="Helical" evidence="7">
    <location>
        <begin position="55"/>
        <end position="75"/>
    </location>
</feature>
<dbReference type="PANTHER" id="PTHR30576">
    <property type="entry name" value="COLANIC BIOSYNTHESIS UDP-GLUCOSE LIPID CARRIER TRANSFERASE"/>
    <property type="match status" value="1"/>
</dbReference>
<comment type="subcellular location">
    <subcellularLocation>
        <location evidence="1">Membrane</location>
        <topology evidence="1">Multi-pass membrane protein</topology>
    </subcellularLocation>
</comment>
<comment type="similarity">
    <text evidence="2">Belongs to the bacterial sugar transferase family.</text>
</comment>
<feature type="transmembrane region" description="Helical" evidence="7">
    <location>
        <begin position="95"/>
        <end position="113"/>
    </location>
</feature>
<reference evidence="9 10" key="1">
    <citation type="submission" date="2012-05" db="EMBL/GenBank/DDBJ databases">
        <title>Finished chromosome of genome of Chamaesiphon sp. PCC 6605.</title>
        <authorList>
            <consortium name="US DOE Joint Genome Institute"/>
            <person name="Gugger M."/>
            <person name="Coursin T."/>
            <person name="Rippka R."/>
            <person name="Tandeau De Marsac N."/>
            <person name="Huntemann M."/>
            <person name="Wei C.-L."/>
            <person name="Han J."/>
            <person name="Detter J.C."/>
            <person name="Han C."/>
            <person name="Tapia R."/>
            <person name="Chen A."/>
            <person name="Kyrpides N."/>
            <person name="Mavromatis K."/>
            <person name="Markowitz V."/>
            <person name="Szeto E."/>
            <person name="Ivanova N."/>
            <person name="Pagani I."/>
            <person name="Pati A."/>
            <person name="Goodwin L."/>
            <person name="Nordberg H.P."/>
            <person name="Cantor M.N."/>
            <person name="Hua S.X."/>
            <person name="Woyke T."/>
            <person name="Kerfeld C.A."/>
        </authorList>
    </citation>
    <scope>NUCLEOTIDE SEQUENCE [LARGE SCALE GENOMIC DNA]</scope>
    <source>
        <strain evidence="10">ATCC 27169 / PCC 6605</strain>
    </source>
</reference>
<dbReference type="OrthoDB" id="570875at2"/>
<evidence type="ECO:0000256" key="5">
    <source>
        <dbReference type="ARBA" id="ARBA00022989"/>
    </source>
</evidence>
<feature type="transmembrane region" description="Helical" evidence="7">
    <location>
        <begin position="21"/>
        <end position="43"/>
    </location>
</feature>
<dbReference type="PANTHER" id="PTHR30576:SF0">
    <property type="entry name" value="UNDECAPRENYL-PHOSPHATE N-ACETYLGALACTOSAMINYL 1-PHOSPHATE TRANSFERASE-RELATED"/>
    <property type="match status" value="1"/>
</dbReference>
<evidence type="ECO:0000259" key="8">
    <source>
        <dbReference type="Pfam" id="PF02397"/>
    </source>
</evidence>
<dbReference type="InterPro" id="IPR029063">
    <property type="entry name" value="SAM-dependent_MTases_sf"/>
</dbReference>
<name>K9UHI5_CHAP6</name>
<dbReference type="SUPFAM" id="SSF53335">
    <property type="entry name" value="S-adenosyl-L-methionine-dependent methyltransferases"/>
    <property type="match status" value="1"/>
</dbReference>
<keyword evidence="6 7" id="KW-0472">Membrane</keyword>
<keyword evidence="3 9" id="KW-0808">Transferase</keyword>
<evidence type="ECO:0000313" key="10">
    <source>
        <dbReference type="Proteomes" id="UP000010366"/>
    </source>
</evidence>
<proteinExistence type="inferred from homology"/>
<keyword evidence="10" id="KW-1185">Reference proteome</keyword>
<evidence type="ECO:0000313" key="9">
    <source>
        <dbReference type="EMBL" id="AFY94255.1"/>
    </source>
</evidence>
<feature type="transmembrane region" description="Helical" evidence="7">
    <location>
        <begin position="125"/>
        <end position="148"/>
    </location>
</feature>
<protein>
    <submittedName>
        <fullName evidence="9">Exopolysaccharide biosynthesis polyprenyl glycosylphosphotransferase</fullName>
    </submittedName>
</protein>
<dbReference type="Proteomes" id="UP000010366">
    <property type="component" value="Chromosome"/>
</dbReference>
<dbReference type="KEGG" id="cmp:Cha6605_3245"/>
<dbReference type="eggNOG" id="COG1086">
    <property type="taxonomic scope" value="Bacteria"/>
</dbReference>
<feature type="domain" description="Bacterial sugar transferase" evidence="8">
    <location>
        <begin position="289"/>
        <end position="473"/>
    </location>
</feature>
<evidence type="ECO:0000256" key="4">
    <source>
        <dbReference type="ARBA" id="ARBA00022692"/>
    </source>
</evidence>
<dbReference type="HOGENOM" id="CLU_024920_0_0_3"/>
<dbReference type="Pfam" id="PF02397">
    <property type="entry name" value="Bac_transf"/>
    <property type="match status" value="1"/>
</dbReference>
<dbReference type="RefSeq" id="WP_015160394.1">
    <property type="nucleotide sequence ID" value="NC_019697.1"/>
</dbReference>
<dbReference type="eggNOG" id="COG2148">
    <property type="taxonomic scope" value="Bacteria"/>
</dbReference>